<keyword evidence="5" id="KW-0472">Membrane</keyword>
<evidence type="ECO:0000259" key="6">
    <source>
        <dbReference type="Pfam" id="PF12696"/>
    </source>
</evidence>
<evidence type="ECO:0000256" key="5">
    <source>
        <dbReference type="ARBA" id="ARBA00023136"/>
    </source>
</evidence>
<dbReference type="EMBL" id="JAVDVQ010000010">
    <property type="protein sequence ID" value="MDR7083250.1"/>
    <property type="molecule type" value="Genomic_DNA"/>
</dbReference>
<keyword evidence="3" id="KW-0812">Transmembrane</keyword>
<dbReference type="Pfam" id="PF12696">
    <property type="entry name" value="TraG-D_C"/>
    <property type="match status" value="1"/>
</dbReference>
<comment type="subcellular location">
    <subcellularLocation>
        <location evidence="1">Cell membrane</location>
        <topology evidence="1">Multi-pass membrane protein</topology>
    </subcellularLocation>
</comment>
<sequence>MTTALTVAIAEAMEERAERQGGRLALPALFALDELANVVRWASLPDQFSHYGSKGLIVMAILQSWSQGVELWGEANMRKIWSAANVKVYGGGVAEDGFLRALSDLIGDYSYTNVSVSSGKSGRSRSRQEGKERIFDVSNLAELDRGRAVVLASGAPATLVRTLPWYTGPHKEAVEASIEANSPRRDYAVPVPAGELATVNPWVTTK</sequence>
<keyword evidence="8" id="KW-1185">Reference proteome</keyword>
<dbReference type="PANTHER" id="PTHR37937:SF1">
    <property type="entry name" value="CONJUGATIVE TRANSFER: DNA TRANSPORT"/>
    <property type="match status" value="1"/>
</dbReference>
<name>A0ABU1UDP0_9MICC</name>
<protein>
    <submittedName>
        <fullName evidence="7">Type IV secretory pathway TraG/TraD family ATPase VirD4</fullName>
    </submittedName>
</protein>
<evidence type="ECO:0000256" key="1">
    <source>
        <dbReference type="ARBA" id="ARBA00004651"/>
    </source>
</evidence>
<feature type="domain" description="TraD/TraG TraM recognition site" evidence="6">
    <location>
        <begin position="27"/>
        <end position="144"/>
    </location>
</feature>
<dbReference type="Gene3D" id="3.40.50.300">
    <property type="entry name" value="P-loop containing nucleotide triphosphate hydrolases"/>
    <property type="match status" value="1"/>
</dbReference>
<evidence type="ECO:0000256" key="4">
    <source>
        <dbReference type="ARBA" id="ARBA00022989"/>
    </source>
</evidence>
<evidence type="ECO:0000256" key="2">
    <source>
        <dbReference type="ARBA" id="ARBA00022475"/>
    </source>
</evidence>
<dbReference type="CDD" id="cd01127">
    <property type="entry name" value="TrwB_TraG_TraD_VirD4"/>
    <property type="match status" value="1"/>
</dbReference>
<dbReference type="InterPro" id="IPR027417">
    <property type="entry name" value="P-loop_NTPase"/>
</dbReference>
<comment type="caution">
    <text evidence="7">The sequence shown here is derived from an EMBL/GenBank/DDBJ whole genome shotgun (WGS) entry which is preliminary data.</text>
</comment>
<gene>
    <name evidence="7" type="ORF">J2X01_002544</name>
</gene>
<dbReference type="PANTHER" id="PTHR37937">
    <property type="entry name" value="CONJUGATIVE TRANSFER: DNA TRANSPORT"/>
    <property type="match status" value="1"/>
</dbReference>
<dbReference type="InterPro" id="IPR032689">
    <property type="entry name" value="TraG-D_C"/>
</dbReference>
<organism evidence="7 8">
    <name type="scientific">Arthrobacter ginsengisoli</name>
    <dbReference type="NCBI Taxonomy" id="1356565"/>
    <lineage>
        <taxon>Bacteria</taxon>
        <taxon>Bacillati</taxon>
        <taxon>Actinomycetota</taxon>
        <taxon>Actinomycetes</taxon>
        <taxon>Micrococcales</taxon>
        <taxon>Micrococcaceae</taxon>
        <taxon>Arthrobacter</taxon>
    </lineage>
</organism>
<evidence type="ECO:0000313" key="7">
    <source>
        <dbReference type="EMBL" id="MDR7083250.1"/>
    </source>
</evidence>
<reference evidence="7 8" key="1">
    <citation type="submission" date="2023-07" db="EMBL/GenBank/DDBJ databases">
        <title>Sorghum-associated microbial communities from plants grown in Nebraska, USA.</title>
        <authorList>
            <person name="Schachtman D."/>
        </authorList>
    </citation>
    <scope>NUCLEOTIDE SEQUENCE [LARGE SCALE GENOMIC DNA]</scope>
    <source>
        <strain evidence="7 8">BE167</strain>
    </source>
</reference>
<evidence type="ECO:0000313" key="8">
    <source>
        <dbReference type="Proteomes" id="UP001252243"/>
    </source>
</evidence>
<proteinExistence type="predicted"/>
<keyword evidence="2" id="KW-1003">Cell membrane</keyword>
<dbReference type="Proteomes" id="UP001252243">
    <property type="component" value="Unassembled WGS sequence"/>
</dbReference>
<dbReference type="SUPFAM" id="SSF52540">
    <property type="entry name" value="P-loop containing nucleoside triphosphate hydrolases"/>
    <property type="match status" value="1"/>
</dbReference>
<dbReference type="InterPro" id="IPR051539">
    <property type="entry name" value="T4SS-coupling_protein"/>
</dbReference>
<keyword evidence="4" id="KW-1133">Transmembrane helix</keyword>
<accession>A0ABU1UDP0</accession>
<evidence type="ECO:0000256" key="3">
    <source>
        <dbReference type="ARBA" id="ARBA00022692"/>
    </source>
</evidence>